<dbReference type="GO" id="GO:0046872">
    <property type="term" value="F:metal ion binding"/>
    <property type="evidence" value="ECO:0007669"/>
    <property type="project" value="UniProtKB-UniRule"/>
</dbReference>
<dbReference type="InterPro" id="IPR038729">
    <property type="entry name" value="Rad50/SbcC_AAA"/>
</dbReference>
<evidence type="ECO:0000256" key="6">
    <source>
        <dbReference type="ARBA" id="ARBA00022840"/>
    </source>
</evidence>
<dbReference type="SUPFAM" id="SSF52540">
    <property type="entry name" value="P-loop containing nucleoside triphosphate hydrolases"/>
    <property type="match status" value="1"/>
</dbReference>
<dbReference type="PANTHER" id="PTHR32114:SF2">
    <property type="entry name" value="ABC TRANSPORTER ABCH.3"/>
    <property type="match status" value="1"/>
</dbReference>
<gene>
    <name evidence="12" type="ORF">H1016_01420</name>
</gene>
<dbReference type="Pfam" id="PF13476">
    <property type="entry name" value="AAA_23"/>
    <property type="match status" value="1"/>
</dbReference>
<keyword evidence="8" id="KW-0234">DNA repair</keyword>
<evidence type="ECO:0000313" key="12">
    <source>
        <dbReference type="EMBL" id="HIK00179.1"/>
    </source>
</evidence>
<evidence type="ECO:0000313" key="13">
    <source>
        <dbReference type="Proteomes" id="UP000646946"/>
    </source>
</evidence>
<evidence type="ECO:0000256" key="8">
    <source>
        <dbReference type="ARBA" id="ARBA00023204"/>
    </source>
</evidence>
<organism evidence="12 13">
    <name type="scientific">Candidatus Naiadarchaeum limnaeum</name>
    <dbReference type="NCBI Taxonomy" id="2756139"/>
    <lineage>
        <taxon>Archaea</taxon>
        <taxon>Candidatus Undinarchaeota</taxon>
        <taxon>Candidatus Undinarchaeia</taxon>
        <taxon>Candidatus Naiadarchaeales</taxon>
        <taxon>Candidatus Naiadarchaeaceae</taxon>
        <taxon>Candidatus Naiadarchaeum</taxon>
    </lineage>
</organism>
<dbReference type="InterPro" id="IPR027417">
    <property type="entry name" value="P-loop_NTPase"/>
</dbReference>
<dbReference type="PANTHER" id="PTHR32114">
    <property type="entry name" value="ABC TRANSPORTER ABCH.3"/>
    <property type="match status" value="1"/>
</dbReference>
<sequence length="695" mass="79086">MIVRLKLRNWRSHNESEFKFTKGVNALIGIMGSGKSSVMDGMCYALFGTFPNLQQRKLKLDDIIRTKPNQAQSAFVEADFAKDGAVYTISREIALNKGTTNVELRKNGELLEAENSQAVTEYVEKILRADYDVFTRAVYAEQNQLDYFLELPKGQRMFQIDNLLKLDRFETARKNVTTLINKLETERSGKEGAARALFSQKDSSDLAKLENDISELSERVSDLDLRLAAISIERDKVKKEVESARESGKIEAEIGKIETERRGLISTLEVLESELSGTKKLSIPEPAGLRAEKGEFDKLVQQHGTPKEVSSSLKGLKEKELELSKKIERNKTKTEYLGHALKDIEEEEHCPLCKTKLKSAHKKKLKSEHSKLIDNLKLEIDTLKKELNTAKKEYFDLEGVHAILNELQQSIRDAEQEQKAQKKLLDESINRGKELEKKKKEFEQKIKELDKKYLELSGKIVVKADAESLELRYQDLIRQEEKVKGQIKSEQAVASEKKERIAVLVGKKHDYENILKDVEWISQTKKLMELFSGALLKTQEALREEFVGIVNEVMAEVWPTLYPYGDITAVKLEIENRDYVLKARTTAEWVNVEGITSGGERSLAALALRIAFSLALARNLGMLVLDEPTHNLDVNAIDELAITLRERLPNLIDQVFLITHEERLESAVSGYLYKLERNKELDEPTKINLIASPEI</sequence>
<reference evidence="12 13" key="1">
    <citation type="journal article" name="Nat. Commun.">
        <title>Undinarchaeota illuminate DPANN phylogeny and the impact of gene transfer on archaeal evolution.</title>
        <authorList>
            <person name="Dombrowski N."/>
            <person name="Williams T.A."/>
            <person name="Sun J."/>
            <person name="Woodcroft B.J."/>
            <person name="Lee J.H."/>
            <person name="Minh B.Q."/>
            <person name="Rinke C."/>
            <person name="Spang A."/>
        </authorList>
    </citation>
    <scope>NUCLEOTIDE SEQUENCE [LARGE SCALE GENOMIC DNA]</scope>
    <source>
        <strain evidence="12">MAG_bin1129</strain>
    </source>
</reference>
<dbReference type="Gene3D" id="1.10.287.510">
    <property type="entry name" value="Helix hairpin bin"/>
    <property type="match status" value="1"/>
</dbReference>
<dbReference type="GO" id="GO:0006302">
    <property type="term" value="P:double-strand break repair"/>
    <property type="evidence" value="ECO:0007669"/>
    <property type="project" value="InterPro"/>
</dbReference>
<keyword evidence="5 9" id="KW-0862">Zinc</keyword>
<feature type="binding site" evidence="9">
    <location>
        <position position="353"/>
    </location>
    <ligand>
        <name>Zn(2+)</name>
        <dbReference type="ChEBI" id="CHEBI:29105"/>
    </ligand>
</feature>
<keyword evidence="13" id="KW-1185">Reference proteome</keyword>
<keyword evidence="7 10" id="KW-0175">Coiled coil</keyword>
<dbReference type="Gene3D" id="3.40.50.300">
    <property type="entry name" value="P-loop containing nucleotide triphosphate hydrolases"/>
    <property type="match status" value="2"/>
</dbReference>
<evidence type="ECO:0000256" key="3">
    <source>
        <dbReference type="ARBA" id="ARBA00022763"/>
    </source>
</evidence>
<dbReference type="Proteomes" id="UP000646946">
    <property type="component" value="Unassembled WGS sequence"/>
</dbReference>
<keyword evidence="3" id="KW-0227">DNA damage</keyword>
<evidence type="ECO:0000256" key="1">
    <source>
        <dbReference type="ARBA" id="ARBA00022723"/>
    </source>
</evidence>
<dbReference type="SUPFAM" id="SSF75712">
    <property type="entry name" value="Rad50 coiled-coil Zn hook"/>
    <property type="match status" value="1"/>
</dbReference>
<evidence type="ECO:0000256" key="4">
    <source>
        <dbReference type="ARBA" id="ARBA00022801"/>
    </source>
</evidence>
<feature type="domain" description="Zinc-hook" evidence="11">
    <location>
        <begin position="306"/>
        <end position="402"/>
    </location>
</feature>
<keyword evidence="4" id="KW-0378">Hydrolase</keyword>
<proteinExistence type="predicted"/>
<evidence type="ECO:0000256" key="2">
    <source>
        <dbReference type="ARBA" id="ARBA00022741"/>
    </source>
</evidence>
<evidence type="ECO:0000256" key="5">
    <source>
        <dbReference type="ARBA" id="ARBA00022833"/>
    </source>
</evidence>
<dbReference type="InterPro" id="IPR013134">
    <property type="entry name" value="Zn_hook_RAD50"/>
</dbReference>
<keyword evidence="2" id="KW-0547">Nucleotide-binding</keyword>
<dbReference type="AlphaFoldDB" id="A0A832UMZ7"/>
<evidence type="ECO:0000259" key="11">
    <source>
        <dbReference type="PROSITE" id="PS51131"/>
    </source>
</evidence>
<dbReference type="GO" id="GO:0016887">
    <property type="term" value="F:ATP hydrolysis activity"/>
    <property type="evidence" value="ECO:0007669"/>
    <property type="project" value="InterPro"/>
</dbReference>
<dbReference type="GO" id="GO:0005524">
    <property type="term" value="F:ATP binding"/>
    <property type="evidence" value="ECO:0007669"/>
    <property type="project" value="UniProtKB-KW"/>
</dbReference>
<feature type="coiled-coil region" evidence="10">
    <location>
        <begin position="366"/>
        <end position="486"/>
    </location>
</feature>
<keyword evidence="1 9" id="KW-0479">Metal-binding</keyword>
<dbReference type="EMBL" id="DVAB01000014">
    <property type="protein sequence ID" value="HIK00179.1"/>
    <property type="molecule type" value="Genomic_DNA"/>
</dbReference>
<protein>
    <submittedName>
        <fullName evidence="12">AAA family ATPase</fullName>
    </submittedName>
</protein>
<evidence type="ECO:0000256" key="7">
    <source>
        <dbReference type="ARBA" id="ARBA00023054"/>
    </source>
</evidence>
<evidence type="ECO:0000256" key="10">
    <source>
        <dbReference type="SAM" id="Coils"/>
    </source>
</evidence>
<dbReference type="PROSITE" id="PS51131">
    <property type="entry name" value="ZN_HOOK"/>
    <property type="match status" value="1"/>
</dbReference>
<evidence type="ECO:0000256" key="9">
    <source>
        <dbReference type="PROSITE-ProRule" id="PRU00471"/>
    </source>
</evidence>
<accession>A0A832UMZ7</accession>
<comment type="caution">
    <text evidence="12">The sequence shown here is derived from an EMBL/GenBank/DDBJ whole genome shotgun (WGS) entry which is preliminary data.</text>
</comment>
<keyword evidence="6" id="KW-0067">ATP-binding</keyword>
<feature type="binding site" evidence="9">
    <location>
        <position position="350"/>
    </location>
    <ligand>
        <name>Zn(2+)</name>
        <dbReference type="ChEBI" id="CHEBI:29105"/>
    </ligand>
</feature>
<name>A0A832UMZ7_9ARCH</name>
<feature type="coiled-coil region" evidence="10">
    <location>
        <begin position="166"/>
        <end position="247"/>
    </location>
</feature>